<dbReference type="GO" id="GO:0030968">
    <property type="term" value="P:endoplasmic reticulum unfolded protein response"/>
    <property type="evidence" value="ECO:0007669"/>
    <property type="project" value="InterPro"/>
</dbReference>
<dbReference type="GO" id="GO:0005788">
    <property type="term" value="C:endoplasmic reticulum lumen"/>
    <property type="evidence" value="ECO:0007669"/>
    <property type="project" value="TreeGrafter"/>
</dbReference>
<dbReference type="InterPro" id="IPR009011">
    <property type="entry name" value="Man6P_isomerase_rcpt-bd_dom_sf"/>
</dbReference>
<dbReference type="SUPFAM" id="SSF50911">
    <property type="entry name" value="Mannose 6-phosphate receptor domain"/>
    <property type="match status" value="2"/>
</dbReference>
<dbReference type="Pfam" id="PF07915">
    <property type="entry name" value="PRKCSH"/>
    <property type="match status" value="2"/>
</dbReference>
<evidence type="ECO:0000256" key="4">
    <source>
        <dbReference type="ARBA" id="ARBA00023157"/>
    </source>
</evidence>
<name>A0A6P7H306_DIAVI</name>
<protein>
    <recommendedName>
        <fullName evidence="6">Endoplasmic reticulum lectin 1</fullName>
    </recommendedName>
    <alternativeName>
        <fullName evidence="7">ER lectin</fullName>
    </alternativeName>
</protein>
<reference evidence="9" key="2">
    <citation type="submission" date="2025-05" db="UniProtKB">
        <authorList>
            <consortium name="EnsemblMetazoa"/>
        </authorList>
    </citation>
    <scope>IDENTIFICATION</scope>
</reference>
<keyword evidence="3" id="KW-0256">Endoplasmic reticulum</keyword>
<dbReference type="GO" id="GO:0030970">
    <property type="term" value="P:retrograde protein transport, ER to cytosol"/>
    <property type="evidence" value="ECO:0007669"/>
    <property type="project" value="TreeGrafter"/>
</dbReference>
<keyword evidence="10" id="KW-1185">Reference proteome</keyword>
<dbReference type="RefSeq" id="XP_028150410.1">
    <property type="nucleotide sequence ID" value="XM_028294609.1"/>
</dbReference>
<dbReference type="PANTHER" id="PTHR15414">
    <property type="entry name" value="OS-9-RELATED"/>
    <property type="match status" value="1"/>
</dbReference>
<accession>A0A6P7H306</accession>
<feature type="domain" description="MRH" evidence="8">
    <location>
        <begin position="310"/>
        <end position="434"/>
    </location>
</feature>
<evidence type="ECO:0000313" key="9">
    <source>
        <dbReference type="EnsemblMetazoa" id="XP_050500016.1"/>
    </source>
</evidence>
<dbReference type="Proteomes" id="UP001652700">
    <property type="component" value="Unplaced"/>
</dbReference>
<dbReference type="AlphaFoldDB" id="A0A6P7H306"/>
<evidence type="ECO:0000256" key="7">
    <source>
        <dbReference type="ARBA" id="ARBA00041661"/>
    </source>
</evidence>
<evidence type="ECO:0000256" key="2">
    <source>
        <dbReference type="ARBA" id="ARBA00022729"/>
    </source>
</evidence>
<dbReference type="InterPro" id="IPR012913">
    <property type="entry name" value="OS9-like_dom"/>
</dbReference>
<evidence type="ECO:0000256" key="5">
    <source>
        <dbReference type="ARBA" id="ARBA00037585"/>
    </source>
</evidence>
<dbReference type="InterPro" id="IPR045149">
    <property type="entry name" value="OS-9-like"/>
</dbReference>
<feature type="domain" description="MRH" evidence="8">
    <location>
        <begin position="93"/>
        <end position="228"/>
    </location>
</feature>
<dbReference type="InParanoid" id="A0A6P7H306"/>
<dbReference type="Gene3D" id="2.70.130.10">
    <property type="entry name" value="Mannose-6-phosphate receptor binding domain"/>
    <property type="match status" value="2"/>
</dbReference>
<comment type="function">
    <text evidence="5">Probable lectin that binds selectively to improperly folded lumenal proteins. May function in endoplasmic reticulum quality control and endoplasmic reticulum-associated degradation (ERAD) of both non-glycosylated proteins and glycoproteins.</text>
</comment>
<evidence type="ECO:0000256" key="1">
    <source>
        <dbReference type="ARBA" id="ARBA00004240"/>
    </source>
</evidence>
<dbReference type="FunCoup" id="A0A6P7H306">
    <property type="interactions" value="1830"/>
</dbReference>
<dbReference type="PROSITE" id="PS51914">
    <property type="entry name" value="MRH"/>
    <property type="match status" value="2"/>
</dbReference>
<organism evidence="11">
    <name type="scientific">Diabrotica virgifera virgifera</name>
    <name type="common">western corn rootworm</name>
    <dbReference type="NCBI Taxonomy" id="50390"/>
    <lineage>
        <taxon>Eukaryota</taxon>
        <taxon>Metazoa</taxon>
        <taxon>Ecdysozoa</taxon>
        <taxon>Arthropoda</taxon>
        <taxon>Hexapoda</taxon>
        <taxon>Insecta</taxon>
        <taxon>Pterygota</taxon>
        <taxon>Neoptera</taxon>
        <taxon>Endopterygota</taxon>
        <taxon>Coleoptera</taxon>
        <taxon>Polyphaga</taxon>
        <taxon>Cucujiformia</taxon>
        <taxon>Chrysomeloidea</taxon>
        <taxon>Chrysomelidae</taxon>
        <taxon>Galerucinae</taxon>
        <taxon>Diabroticina</taxon>
        <taxon>Diabroticites</taxon>
        <taxon>Diabrotica</taxon>
    </lineage>
</organism>
<dbReference type="PANTHER" id="PTHR15414:SF0">
    <property type="entry name" value="ENDOPLASMIC RETICULUM LECTIN 1"/>
    <property type="match status" value="1"/>
</dbReference>
<comment type="subcellular location">
    <subcellularLocation>
        <location evidence="1">Endoplasmic reticulum</location>
    </subcellularLocation>
</comment>
<dbReference type="InterPro" id="IPR044865">
    <property type="entry name" value="MRH_dom"/>
</dbReference>
<evidence type="ECO:0000259" key="8">
    <source>
        <dbReference type="PROSITE" id="PS51914"/>
    </source>
</evidence>
<evidence type="ECO:0000256" key="3">
    <source>
        <dbReference type="ARBA" id="ARBA00022824"/>
    </source>
</evidence>
<evidence type="ECO:0000313" key="10">
    <source>
        <dbReference type="Proteomes" id="UP001652700"/>
    </source>
</evidence>
<evidence type="ECO:0000313" key="11">
    <source>
        <dbReference type="RefSeq" id="XP_028150410.1"/>
    </source>
</evidence>
<reference evidence="11" key="1">
    <citation type="submission" date="2025-04" db="UniProtKB">
        <authorList>
            <consortium name="RefSeq"/>
        </authorList>
    </citation>
    <scope>IDENTIFICATION</scope>
    <source>
        <tissue evidence="11">Whole insect</tissue>
    </source>
</reference>
<gene>
    <name evidence="11" type="primary">LOC114343768</name>
</gene>
<evidence type="ECO:0000256" key="6">
    <source>
        <dbReference type="ARBA" id="ARBA00041108"/>
    </source>
</evidence>
<dbReference type="FunFam" id="2.70.130.10:FF:000001">
    <property type="entry name" value="Endoplasmic reticulum lectin 1"/>
    <property type="match status" value="1"/>
</dbReference>
<proteinExistence type="predicted"/>
<keyword evidence="4" id="KW-1015">Disulfide bond</keyword>
<dbReference type="OrthoDB" id="239053at2759"/>
<dbReference type="EnsemblMetazoa" id="XM_050644059.1">
    <property type="protein sequence ID" value="XP_050500016.1"/>
    <property type="gene ID" value="LOC126880125"/>
</dbReference>
<sequence length="464" mass="53316">MKRPFVIFTLIWQIAVQNDIKGFDDTIIYNINFPGELLEEEELTGEAIIVTSAHKEKYKCILPTTAEEEAELEEKYDGPTALELLSPLFSPNTPCSFRLESYWTYQVCHGRKIRQYHEDREGKSMKLQEYLIGKWDNNYYETLLARAKAEEQHKHIDPPVKKIDNVNLPYYEVIMDNGTQCSLNNNKPRMTKVLYVCYIHGKHEIYSVDESQTCVYEIIILSPLLCAHPRYKPKESGENQLNCVPIDGSYKMPYSLAKLNYDSAQLRRRSELDRFKVELIKLEKDKDEPVSNAESKPLDPAPVENFLRGKNCLHGGTGWWKFEFCYGKSVEQYHVEKDGKRVSINLGVFNKQAHLDWILENPHKRPKPVAQRKQLSHLYSGGSICKETGKPRQTEVKLKCLQNPSSSNAVSLYLLEPKVCQYILGVESPLICDILSKADENGLVEVDSTDFTETEKTATINVGY</sequence>
<keyword evidence="2" id="KW-0732">Signal</keyword>